<organism evidence="1 2">
    <name type="scientific">Spiroplasma mirum ATCC 29335</name>
    <dbReference type="NCBI Taxonomy" id="838561"/>
    <lineage>
        <taxon>Bacteria</taxon>
        <taxon>Bacillati</taxon>
        <taxon>Mycoplasmatota</taxon>
        <taxon>Mollicutes</taxon>
        <taxon>Entomoplasmatales</taxon>
        <taxon>Spiroplasmataceae</taxon>
        <taxon>Spiroplasma</taxon>
    </lineage>
</organism>
<dbReference type="AlphaFoldDB" id="W6AND2"/>
<dbReference type="HOGENOM" id="CLU_3103996_0_0_14"/>
<evidence type="ECO:0000313" key="2">
    <source>
        <dbReference type="Proteomes" id="UP000019260"/>
    </source>
</evidence>
<gene>
    <name evidence="1" type="ORF">P344_04375</name>
</gene>
<dbReference type="KEGG" id="smia:P344_04375"/>
<accession>W6AND2</accession>
<protein>
    <submittedName>
        <fullName evidence="1">Uncharacterized protein</fullName>
    </submittedName>
</protein>
<dbReference type="Proteomes" id="UP000019260">
    <property type="component" value="Chromosome"/>
</dbReference>
<sequence length="51" mass="6219">MIYIINYFSGEYIIIYKKLAYQKLYDNFDINYTTSHINLDNIVQAECWLVF</sequence>
<keyword evidence="2" id="KW-1185">Reference proteome</keyword>
<name>W6AND2_9MOLU</name>
<dbReference type="PATRIC" id="fig|838561.3.peg.834"/>
<evidence type="ECO:0000313" key="1">
    <source>
        <dbReference type="EMBL" id="AHI58200.1"/>
    </source>
</evidence>
<dbReference type="RefSeq" id="WP_156028552.1">
    <property type="nucleotide sequence ID" value="NZ_CP006720.1"/>
</dbReference>
<reference evidence="1 2" key="1">
    <citation type="submission" date="2013-09" db="EMBL/GenBank/DDBJ databases">
        <title>Complete genome sequence of Spiroplasma mirum suckling mouse cataract agent.</title>
        <authorList>
            <person name="Landry C.A."/>
            <person name="Bastian F.O."/>
            <person name="Thune R.L."/>
        </authorList>
    </citation>
    <scope>NUCLEOTIDE SEQUENCE [LARGE SCALE GENOMIC DNA]</scope>
    <source>
        <strain evidence="1 2">SMCA</strain>
    </source>
</reference>
<dbReference type="EMBL" id="CP006720">
    <property type="protein sequence ID" value="AHI58200.1"/>
    <property type="molecule type" value="Genomic_DNA"/>
</dbReference>
<proteinExistence type="predicted"/>